<evidence type="ECO:0000313" key="1">
    <source>
        <dbReference type="EMBL" id="OIR05671.1"/>
    </source>
</evidence>
<sequence length="107" mass="11922">MQEIKTVPDLQNRIEELEFKQTNEWLLLKDDFRSIGQGLQPINLIKNTFREVISKPNLVTSVVVNGIGLATGILAKKILIGSTRNPLTKLLGFIVEIVVAKKIAKKA</sequence>
<gene>
    <name evidence="1" type="ORF">GALL_121060</name>
</gene>
<accession>A0A1J5SBD3</accession>
<dbReference type="AlphaFoldDB" id="A0A1J5SBD3"/>
<name>A0A1J5SBD3_9ZZZZ</name>
<comment type="caution">
    <text evidence="1">The sequence shown here is derived from an EMBL/GenBank/DDBJ whole genome shotgun (WGS) entry which is preliminary data.</text>
</comment>
<reference evidence="1" key="1">
    <citation type="submission" date="2016-10" db="EMBL/GenBank/DDBJ databases">
        <title>Sequence of Gallionella enrichment culture.</title>
        <authorList>
            <person name="Poehlein A."/>
            <person name="Muehling M."/>
            <person name="Daniel R."/>
        </authorList>
    </citation>
    <scope>NUCLEOTIDE SEQUENCE</scope>
</reference>
<protein>
    <submittedName>
        <fullName evidence="1">Uncharacterized protein</fullName>
    </submittedName>
</protein>
<organism evidence="1">
    <name type="scientific">mine drainage metagenome</name>
    <dbReference type="NCBI Taxonomy" id="410659"/>
    <lineage>
        <taxon>unclassified sequences</taxon>
        <taxon>metagenomes</taxon>
        <taxon>ecological metagenomes</taxon>
    </lineage>
</organism>
<proteinExistence type="predicted"/>
<dbReference type="EMBL" id="MLJW01000048">
    <property type="protein sequence ID" value="OIR05671.1"/>
    <property type="molecule type" value="Genomic_DNA"/>
</dbReference>